<dbReference type="PANTHER" id="PTHR33937:SF2">
    <property type="entry name" value="DINITROGENASE IRON-MOLYBDENUM COFACTOR BIOSYNTHESIS DOMAIN-CONTAINING PROTEIN"/>
    <property type="match status" value="1"/>
</dbReference>
<dbReference type="PANTHER" id="PTHR33937">
    <property type="entry name" value="IRON-MOLYBDENUM PROTEIN-RELATED-RELATED"/>
    <property type="match status" value="1"/>
</dbReference>
<dbReference type="AlphaFoldDB" id="A0A348AEY9"/>
<evidence type="ECO:0000259" key="1">
    <source>
        <dbReference type="Pfam" id="PF02579"/>
    </source>
</evidence>
<keyword evidence="3" id="KW-1185">Reference proteome</keyword>
<name>A0A348AEY9_9FIRM</name>
<dbReference type="InterPro" id="IPR036105">
    <property type="entry name" value="DiNase_FeMo-co_biosyn_sf"/>
</dbReference>
<feature type="domain" description="Dinitrogenase iron-molybdenum cofactor biosynthesis" evidence="1">
    <location>
        <begin position="11"/>
        <end position="103"/>
    </location>
</feature>
<organism evidence="2 3">
    <name type="scientific">Methylomusa anaerophila</name>
    <dbReference type="NCBI Taxonomy" id="1930071"/>
    <lineage>
        <taxon>Bacteria</taxon>
        <taxon>Bacillati</taxon>
        <taxon>Bacillota</taxon>
        <taxon>Negativicutes</taxon>
        <taxon>Selenomonadales</taxon>
        <taxon>Sporomusaceae</taxon>
        <taxon>Methylomusa</taxon>
    </lineage>
</organism>
<dbReference type="OrthoDB" id="280278at2"/>
<proteinExistence type="predicted"/>
<dbReference type="Gene3D" id="3.30.420.130">
    <property type="entry name" value="Dinitrogenase iron-molybdenum cofactor biosynthesis domain"/>
    <property type="match status" value="1"/>
</dbReference>
<gene>
    <name evidence="2" type="ORF">MAMMFC1_00270</name>
</gene>
<dbReference type="KEGG" id="mana:MAMMFC1_00270"/>
<dbReference type="InterPro" id="IPR051840">
    <property type="entry name" value="NifX/NifY_domain"/>
</dbReference>
<dbReference type="CDD" id="cd00562">
    <property type="entry name" value="NifX_NifB"/>
    <property type="match status" value="1"/>
</dbReference>
<protein>
    <submittedName>
        <fullName evidence="2">Dinitrogenase iron-molybdenum cofactor</fullName>
    </submittedName>
</protein>
<dbReference type="InterPro" id="IPR003731">
    <property type="entry name" value="Di-Nase_FeMo-co_biosynth"/>
</dbReference>
<evidence type="ECO:0000313" key="2">
    <source>
        <dbReference type="EMBL" id="BBB89637.1"/>
    </source>
</evidence>
<accession>A0A348AEY9</accession>
<dbReference type="SUPFAM" id="SSF53146">
    <property type="entry name" value="Nitrogenase accessory factor-like"/>
    <property type="match status" value="1"/>
</dbReference>
<sequence>MSKVAVATTDGISINEHFGKAKEFWIYEVDESAYTFLERRENGPHCTQDATGHTAGATAELLADVEVVLVIQIGPRAERELRRQGVIALPVTGSIDKALKAYGKRGKFIKNSILKTAVDCRSSEGNNGSCGCSQGCK</sequence>
<dbReference type="Pfam" id="PF02579">
    <property type="entry name" value="Nitro_FeMo-Co"/>
    <property type="match status" value="1"/>
</dbReference>
<dbReference type="EMBL" id="AP018449">
    <property type="protein sequence ID" value="BBB89637.1"/>
    <property type="molecule type" value="Genomic_DNA"/>
</dbReference>
<dbReference type="Proteomes" id="UP000276437">
    <property type="component" value="Chromosome"/>
</dbReference>
<dbReference type="RefSeq" id="WP_126305790.1">
    <property type="nucleotide sequence ID" value="NZ_AP018449.1"/>
</dbReference>
<reference evidence="2 3" key="1">
    <citation type="journal article" date="2018" name="Int. J. Syst. Evol. Microbiol.">
        <title>Methylomusa anaerophila gen. nov., sp. nov., an anaerobic methanol-utilizing bacterium isolated from a microbial fuel cell.</title>
        <authorList>
            <person name="Amano N."/>
            <person name="Yamamuro A."/>
            <person name="Miyahara M."/>
            <person name="Kouzuma A."/>
            <person name="Abe T."/>
            <person name="Watanabe K."/>
        </authorList>
    </citation>
    <scope>NUCLEOTIDE SEQUENCE [LARGE SCALE GENOMIC DNA]</scope>
    <source>
        <strain evidence="2 3">MMFC1</strain>
    </source>
</reference>
<evidence type="ECO:0000313" key="3">
    <source>
        <dbReference type="Proteomes" id="UP000276437"/>
    </source>
</evidence>